<sequence>MQSKISRWWPSDWVDLEQQCSPRLRGDGPGAAMQSKTSRGWPSDWVDLEQQCSPRFRGDGPGAAMQSKTSRGWPSDWVDLEQQCSPRLRGGGLLTGWTWSSNAVQDFEGVAFRNSPNKTSFNTLNVLRYRSEVQADDW</sequence>
<evidence type="ECO:0000256" key="1">
    <source>
        <dbReference type="SAM" id="MobiDB-lite"/>
    </source>
</evidence>
<organism evidence="2 3">
    <name type="scientific">Dreissena polymorpha</name>
    <name type="common">Zebra mussel</name>
    <name type="synonym">Mytilus polymorpha</name>
    <dbReference type="NCBI Taxonomy" id="45954"/>
    <lineage>
        <taxon>Eukaryota</taxon>
        <taxon>Metazoa</taxon>
        <taxon>Spiralia</taxon>
        <taxon>Lophotrochozoa</taxon>
        <taxon>Mollusca</taxon>
        <taxon>Bivalvia</taxon>
        <taxon>Autobranchia</taxon>
        <taxon>Heteroconchia</taxon>
        <taxon>Euheterodonta</taxon>
        <taxon>Imparidentia</taxon>
        <taxon>Neoheterodontei</taxon>
        <taxon>Myida</taxon>
        <taxon>Dreissenoidea</taxon>
        <taxon>Dreissenidae</taxon>
        <taxon>Dreissena</taxon>
    </lineage>
</organism>
<name>A0A9D3YB06_DREPO</name>
<dbReference type="Proteomes" id="UP000828390">
    <property type="component" value="Unassembled WGS sequence"/>
</dbReference>
<keyword evidence="3" id="KW-1185">Reference proteome</keyword>
<feature type="region of interest" description="Disordered" evidence="1">
    <location>
        <begin position="22"/>
        <end position="75"/>
    </location>
</feature>
<proteinExistence type="predicted"/>
<protein>
    <submittedName>
        <fullName evidence="2">Uncharacterized protein</fullName>
    </submittedName>
</protein>
<reference evidence="2" key="1">
    <citation type="journal article" date="2019" name="bioRxiv">
        <title>The Genome of the Zebra Mussel, Dreissena polymorpha: A Resource for Invasive Species Research.</title>
        <authorList>
            <person name="McCartney M.A."/>
            <person name="Auch B."/>
            <person name="Kono T."/>
            <person name="Mallez S."/>
            <person name="Zhang Y."/>
            <person name="Obille A."/>
            <person name="Becker A."/>
            <person name="Abrahante J.E."/>
            <person name="Garbe J."/>
            <person name="Badalamenti J.P."/>
            <person name="Herman A."/>
            <person name="Mangelson H."/>
            <person name="Liachko I."/>
            <person name="Sullivan S."/>
            <person name="Sone E.D."/>
            <person name="Koren S."/>
            <person name="Silverstein K.A.T."/>
            <person name="Beckman K.B."/>
            <person name="Gohl D.M."/>
        </authorList>
    </citation>
    <scope>NUCLEOTIDE SEQUENCE</scope>
    <source>
        <strain evidence="2">Duluth1</strain>
        <tissue evidence="2">Whole animal</tissue>
    </source>
</reference>
<comment type="caution">
    <text evidence="2">The sequence shown here is derived from an EMBL/GenBank/DDBJ whole genome shotgun (WGS) entry which is preliminary data.</text>
</comment>
<evidence type="ECO:0000313" key="2">
    <source>
        <dbReference type="EMBL" id="KAH3696552.1"/>
    </source>
</evidence>
<dbReference type="AlphaFoldDB" id="A0A9D3YB06"/>
<accession>A0A9D3YB06</accession>
<reference evidence="2" key="2">
    <citation type="submission" date="2020-11" db="EMBL/GenBank/DDBJ databases">
        <authorList>
            <person name="McCartney M.A."/>
            <person name="Auch B."/>
            <person name="Kono T."/>
            <person name="Mallez S."/>
            <person name="Becker A."/>
            <person name="Gohl D.M."/>
            <person name="Silverstein K.A.T."/>
            <person name="Koren S."/>
            <person name="Bechman K.B."/>
            <person name="Herman A."/>
            <person name="Abrahante J.E."/>
            <person name="Garbe J."/>
        </authorList>
    </citation>
    <scope>NUCLEOTIDE SEQUENCE</scope>
    <source>
        <strain evidence="2">Duluth1</strain>
        <tissue evidence="2">Whole animal</tissue>
    </source>
</reference>
<dbReference type="EMBL" id="JAIWYP010000016">
    <property type="protein sequence ID" value="KAH3696552.1"/>
    <property type="molecule type" value="Genomic_DNA"/>
</dbReference>
<gene>
    <name evidence="2" type="ORF">DPMN_084023</name>
</gene>
<evidence type="ECO:0000313" key="3">
    <source>
        <dbReference type="Proteomes" id="UP000828390"/>
    </source>
</evidence>